<proteinExistence type="predicted"/>
<evidence type="ECO:0000313" key="1">
    <source>
        <dbReference type="EMBL" id="KAJ9066843.1"/>
    </source>
</evidence>
<organism evidence="1 2">
    <name type="scientific">Entomophthora muscae</name>
    <dbReference type="NCBI Taxonomy" id="34485"/>
    <lineage>
        <taxon>Eukaryota</taxon>
        <taxon>Fungi</taxon>
        <taxon>Fungi incertae sedis</taxon>
        <taxon>Zoopagomycota</taxon>
        <taxon>Entomophthoromycotina</taxon>
        <taxon>Entomophthoromycetes</taxon>
        <taxon>Entomophthorales</taxon>
        <taxon>Entomophthoraceae</taxon>
        <taxon>Entomophthora</taxon>
    </lineage>
</organism>
<dbReference type="Proteomes" id="UP001165960">
    <property type="component" value="Unassembled WGS sequence"/>
</dbReference>
<gene>
    <name evidence="1" type="ORF">DSO57_1005509</name>
</gene>
<name>A0ACC2SWX6_9FUNG</name>
<keyword evidence="2" id="KW-1185">Reference proteome</keyword>
<evidence type="ECO:0000313" key="2">
    <source>
        <dbReference type="Proteomes" id="UP001165960"/>
    </source>
</evidence>
<accession>A0ACC2SWX6</accession>
<protein>
    <submittedName>
        <fullName evidence="1">Uncharacterized protein</fullName>
    </submittedName>
</protein>
<reference evidence="1" key="1">
    <citation type="submission" date="2022-04" db="EMBL/GenBank/DDBJ databases">
        <title>Genome of the entomopathogenic fungus Entomophthora muscae.</title>
        <authorList>
            <person name="Elya C."/>
            <person name="Lovett B.R."/>
            <person name="Lee E."/>
            <person name="Macias A.M."/>
            <person name="Hajek A.E."/>
            <person name="De Bivort B.L."/>
            <person name="Kasson M.T."/>
            <person name="De Fine Licht H.H."/>
            <person name="Stajich J.E."/>
        </authorList>
    </citation>
    <scope>NUCLEOTIDE SEQUENCE</scope>
    <source>
        <strain evidence="1">Berkeley</strain>
    </source>
</reference>
<dbReference type="EMBL" id="QTSX02004275">
    <property type="protein sequence ID" value="KAJ9066843.1"/>
    <property type="molecule type" value="Genomic_DNA"/>
</dbReference>
<comment type="caution">
    <text evidence="1">The sequence shown here is derived from an EMBL/GenBank/DDBJ whole genome shotgun (WGS) entry which is preliminary data.</text>
</comment>
<sequence length="164" mass="18185">MSNVLRETQKYVWRNSTFLTLAVKDMQVLPLVMKVKVANEEADDHKSIESLSSCSLSWAFLTAPPSLPWSSVLCTLQSYGAHFWLFVCFFASASFLAGVSPVGFSSVSLVVLSRSGSPCSLLASVSLQHMVCVSEHLDEKDVFLGVERSFLSYETSKCKKMQRD</sequence>